<name>A0A7G2CS90_9TRYP</name>
<feature type="compositionally biased region" description="Polar residues" evidence="1">
    <location>
        <begin position="42"/>
        <end position="56"/>
    </location>
</feature>
<protein>
    <recommendedName>
        <fullName evidence="5">Reverse transcriptase domain-containing protein</fullName>
    </recommendedName>
</protein>
<proteinExistence type="predicted"/>
<dbReference type="PANTHER" id="PTHR33050:SF7">
    <property type="entry name" value="RIBONUCLEASE H"/>
    <property type="match status" value="1"/>
</dbReference>
<keyword evidence="4" id="KW-1185">Reference proteome</keyword>
<dbReference type="InterPro" id="IPR043128">
    <property type="entry name" value="Rev_trsase/Diguanyl_cyclase"/>
</dbReference>
<accession>A0A7G2CS90</accession>
<dbReference type="EMBL" id="LR877171">
    <property type="protein sequence ID" value="CAD2222656.1"/>
    <property type="molecule type" value="Genomic_DNA"/>
</dbReference>
<dbReference type="Proteomes" id="UP000515908">
    <property type="component" value="Chromosome 27"/>
</dbReference>
<dbReference type="VEuPathDB" id="TriTrypDB:ADEAN_001020300"/>
<dbReference type="Gene3D" id="3.10.10.10">
    <property type="entry name" value="HIV Type 1 Reverse Transcriptase, subunit A, domain 1"/>
    <property type="match status" value="1"/>
</dbReference>
<feature type="transmembrane region" description="Helical" evidence="2">
    <location>
        <begin position="497"/>
        <end position="515"/>
    </location>
</feature>
<feature type="compositionally biased region" description="Basic and acidic residues" evidence="1">
    <location>
        <begin position="73"/>
        <end position="89"/>
    </location>
</feature>
<reference evidence="3 4" key="1">
    <citation type="submission" date="2020-08" db="EMBL/GenBank/DDBJ databases">
        <authorList>
            <person name="Newling K."/>
            <person name="Davey J."/>
            <person name="Forrester S."/>
        </authorList>
    </citation>
    <scope>NUCLEOTIDE SEQUENCE [LARGE SCALE GENOMIC DNA]</scope>
    <source>
        <strain evidence="4">Crithidia deanei Carvalho (ATCC PRA-265)</strain>
    </source>
</reference>
<evidence type="ECO:0000256" key="1">
    <source>
        <dbReference type="SAM" id="MobiDB-lite"/>
    </source>
</evidence>
<dbReference type="InterPro" id="IPR036397">
    <property type="entry name" value="RNaseH_sf"/>
</dbReference>
<evidence type="ECO:0000313" key="4">
    <source>
        <dbReference type="Proteomes" id="UP000515908"/>
    </source>
</evidence>
<dbReference type="SUPFAM" id="SSF56672">
    <property type="entry name" value="DNA/RNA polymerases"/>
    <property type="match status" value="1"/>
</dbReference>
<dbReference type="CDD" id="cd09275">
    <property type="entry name" value="RNase_HI_RT_DIRS1"/>
    <property type="match status" value="1"/>
</dbReference>
<organism evidence="3 4">
    <name type="scientific">Angomonas deanei</name>
    <dbReference type="NCBI Taxonomy" id="59799"/>
    <lineage>
        <taxon>Eukaryota</taxon>
        <taxon>Discoba</taxon>
        <taxon>Euglenozoa</taxon>
        <taxon>Kinetoplastea</taxon>
        <taxon>Metakinetoplastina</taxon>
        <taxon>Trypanosomatida</taxon>
        <taxon>Trypanosomatidae</taxon>
        <taxon>Strigomonadinae</taxon>
        <taxon>Angomonas</taxon>
    </lineage>
</organism>
<evidence type="ECO:0000313" key="3">
    <source>
        <dbReference type="EMBL" id="CAD2222656.1"/>
    </source>
</evidence>
<evidence type="ECO:0008006" key="5">
    <source>
        <dbReference type="Google" id="ProtNLM"/>
    </source>
</evidence>
<dbReference type="Gene3D" id="3.30.420.10">
    <property type="entry name" value="Ribonuclease H-like superfamily/Ribonuclease H"/>
    <property type="match status" value="1"/>
</dbReference>
<feature type="region of interest" description="Disordered" evidence="1">
    <location>
        <begin position="1"/>
        <end position="140"/>
    </location>
</feature>
<dbReference type="InterPro" id="IPR052055">
    <property type="entry name" value="Hepadnavirus_pol/RT"/>
</dbReference>
<dbReference type="GO" id="GO:0003676">
    <property type="term" value="F:nucleic acid binding"/>
    <property type="evidence" value="ECO:0007669"/>
    <property type="project" value="InterPro"/>
</dbReference>
<keyword evidence="2" id="KW-0472">Membrane</keyword>
<sequence>MGGGDSSPAGVRDGLALGGDTWLAGKKSPPTEGRVRDFRLGSGSQDRQAESQQGSSVREVRRGHGSGAVASEGDGRGRRADYPDKHDADGQTPETIGLHGTFAEKGGRAGSSTDCTSGELGSKIGGSTGHARRSSGDPAIHGEVLRTYRDQLDGDTPSPRPVGQSTISMVRDRDWFTEDHLPPFSGHTILRRAQVSRVASSEEEHSIPLQAVNVSALDFGSLRARMNRQTLQRLDSLMELLHTPGGDGGATVPGKRLHAGDAQKLCEAGILVPASELPTKGWIQPFSVIEEKATGLRRRFIAWPKDKNLSDGYGADVPLEHISKYMDPVLAPCASLLDLKASFYQVPVPETARHLFRCMMEDGTVYEVARIPMGYRASPEIMQLLTSVIAGVPSVVQEQFRAPPSVKVEVWIDNIRITGSREDVQTWTESVISNAGEGGVTLGEVERLVTQYTFIGVHFNHDNHTVKLGEKTQRRLREAVSFQDMTVRELEAFGSRAVYAASVLGITLFRFYFFFKFVRRVLSMLNHGYITLQDRLEWSKGKLFWATQLRDTLVANTPRVIVAYSPEPRVTLVSDASFQGWGAILFVENGPVYIAGSRWESTPNEINSMEARALLLGILSFLHHLPKHIRILIDNTSVLGAIRKGVSTSGALSYELQEVADVLNKRSIQAEYRYIKSENNPADAPSRLIAPSPITLAKGYNMRRGDCDPWKFGKFKG</sequence>
<dbReference type="PANTHER" id="PTHR33050">
    <property type="entry name" value="REVERSE TRANSCRIPTASE DOMAIN-CONTAINING PROTEIN"/>
    <property type="match status" value="1"/>
</dbReference>
<keyword evidence="2" id="KW-1133">Transmembrane helix</keyword>
<keyword evidence="2" id="KW-0812">Transmembrane</keyword>
<dbReference type="AlphaFoldDB" id="A0A7G2CS90"/>
<gene>
    <name evidence="3" type="ORF">ADEAN_001020300</name>
</gene>
<dbReference type="InterPro" id="IPR043502">
    <property type="entry name" value="DNA/RNA_pol_sf"/>
</dbReference>
<dbReference type="Gene3D" id="3.30.70.270">
    <property type="match status" value="1"/>
</dbReference>
<evidence type="ECO:0000256" key="2">
    <source>
        <dbReference type="SAM" id="Phobius"/>
    </source>
</evidence>